<accession>A0A1F8C2R3</accession>
<dbReference type="STRING" id="1802525.A2975_00180"/>
<dbReference type="EMBL" id="MGHL01000003">
    <property type="protein sequence ID" value="OGM70617.1"/>
    <property type="molecule type" value="Genomic_DNA"/>
</dbReference>
<proteinExistence type="predicted"/>
<dbReference type="Proteomes" id="UP000178429">
    <property type="component" value="Unassembled WGS sequence"/>
</dbReference>
<evidence type="ECO:0000313" key="1">
    <source>
        <dbReference type="EMBL" id="OGM70617.1"/>
    </source>
</evidence>
<dbReference type="AlphaFoldDB" id="A0A1F8C2R3"/>
<name>A0A1F8C2R3_9BACT</name>
<evidence type="ECO:0000313" key="2">
    <source>
        <dbReference type="Proteomes" id="UP000178429"/>
    </source>
</evidence>
<gene>
    <name evidence="1" type="ORF">A2975_00180</name>
</gene>
<sequence>MKNLLIYLNPRKSFDDEYTRYAEIQIDNNLYYWRPEDLLVVTNFPWQYHGVKAIEVPDNLFCEWDARTSKVPAIIYLLENQILTEEAWFHDFDTFQNHLFEVKLTHDLGLTDYGWKEKWNTGSFFFKPTALDIFHWLWDLSNQKQANEEPILWELYRDNVNNIRARCQKMNLTYNLGKRYVETTIPMAEQPIKVVHFHPYWRPDRLERFKKLFLSETLIKLLDEKNPRSKK</sequence>
<comment type="caution">
    <text evidence="1">The sequence shown here is derived from an EMBL/GenBank/DDBJ whole genome shotgun (WGS) entry which is preliminary data.</text>
</comment>
<organism evidence="1 2">
    <name type="scientific">Candidatus Woesebacteria bacterium RIFCSPLOWO2_01_FULL_44_14</name>
    <dbReference type="NCBI Taxonomy" id="1802525"/>
    <lineage>
        <taxon>Bacteria</taxon>
        <taxon>Candidatus Woeseibacteriota</taxon>
    </lineage>
</organism>
<protein>
    <submittedName>
        <fullName evidence="1">Uncharacterized protein</fullName>
    </submittedName>
</protein>
<reference evidence="1 2" key="1">
    <citation type="journal article" date="2016" name="Nat. Commun.">
        <title>Thousands of microbial genomes shed light on interconnected biogeochemical processes in an aquifer system.</title>
        <authorList>
            <person name="Anantharaman K."/>
            <person name="Brown C.T."/>
            <person name="Hug L.A."/>
            <person name="Sharon I."/>
            <person name="Castelle C.J."/>
            <person name="Probst A.J."/>
            <person name="Thomas B.C."/>
            <person name="Singh A."/>
            <person name="Wilkins M.J."/>
            <person name="Karaoz U."/>
            <person name="Brodie E.L."/>
            <person name="Williams K.H."/>
            <person name="Hubbard S.S."/>
            <person name="Banfield J.F."/>
        </authorList>
    </citation>
    <scope>NUCLEOTIDE SEQUENCE [LARGE SCALE GENOMIC DNA]</scope>
</reference>